<dbReference type="AlphaFoldDB" id="A0A554VEE6"/>
<accession>A0A554VEE6</accession>
<dbReference type="OrthoDB" id="1163688at2"/>
<dbReference type="Proteomes" id="UP000318833">
    <property type="component" value="Unassembled WGS sequence"/>
</dbReference>
<evidence type="ECO:0000313" key="2">
    <source>
        <dbReference type="Proteomes" id="UP000318833"/>
    </source>
</evidence>
<comment type="caution">
    <text evidence="1">The sequence shown here is derived from an EMBL/GenBank/DDBJ whole genome shotgun (WGS) entry which is preliminary data.</text>
</comment>
<protein>
    <submittedName>
        <fullName evidence="1">Uncharacterized protein</fullName>
    </submittedName>
</protein>
<dbReference type="RefSeq" id="WP_143918039.1">
    <property type="nucleotide sequence ID" value="NZ_CANMXV010000067.1"/>
</dbReference>
<keyword evidence="2" id="KW-1185">Reference proteome</keyword>
<gene>
    <name evidence="1" type="ORF">FOF46_22765</name>
</gene>
<name>A0A554VEE6_9FLAO</name>
<organism evidence="1 2">
    <name type="scientific">Aquimarina algiphila</name>
    <dbReference type="NCBI Taxonomy" id="2047982"/>
    <lineage>
        <taxon>Bacteria</taxon>
        <taxon>Pseudomonadati</taxon>
        <taxon>Bacteroidota</taxon>
        <taxon>Flavobacteriia</taxon>
        <taxon>Flavobacteriales</taxon>
        <taxon>Flavobacteriaceae</taxon>
        <taxon>Aquimarina</taxon>
    </lineage>
</organism>
<dbReference type="EMBL" id="VLNR01000061">
    <property type="protein sequence ID" value="TSE05389.1"/>
    <property type="molecule type" value="Genomic_DNA"/>
</dbReference>
<sequence>MTENVELNKKRNEFLAPIIESIQLEIDEFMIRIANKECHEMMIYRWAIRLFERGTSSDYAIGVIHRARRFVLINKTDKYPPKQPLRTLQKISEILNHHPKYIALDDYAKTIVQNDIIEAVLNDNPRIKAVEEALQTKNFNLDIEVEHKPLTIIHVLATKVMNFARKCRLKQSWRNTLNHLYTP</sequence>
<proteinExistence type="predicted"/>
<reference evidence="1 2" key="1">
    <citation type="submission" date="2019-07" db="EMBL/GenBank/DDBJ databases">
        <title>The draft genome sequence of Aquimarina algiphila M91.</title>
        <authorList>
            <person name="Meng X."/>
        </authorList>
    </citation>
    <scope>NUCLEOTIDE SEQUENCE [LARGE SCALE GENOMIC DNA]</scope>
    <source>
        <strain evidence="1 2">M91</strain>
    </source>
</reference>
<evidence type="ECO:0000313" key="1">
    <source>
        <dbReference type="EMBL" id="TSE05389.1"/>
    </source>
</evidence>